<protein>
    <submittedName>
        <fullName evidence="2">Uncharacterized protein</fullName>
    </submittedName>
</protein>
<dbReference type="Proteomes" id="UP000243499">
    <property type="component" value="Chromosome 1"/>
</dbReference>
<sequence length="295" mass="33028">MRRGGREASERRDDGRHGKNPTAASAGVLRHAGGCLTTPGAFSARARAGGPPAPPDAVSPSTFTSTYASPLCTRATPGNMKSDGARGAGGEGGCCCRSGGARGDDRTRKTARRRARLERGVSAEAPATARGHYHRWLHPSLSTGQRKLRTESSVGRGSKGRRIISANMQSQAPGSEPGRAPAKRKQRRPAGDGETDDDGDDERRRKVRGLLRDFFEQQLRLDVQRHETMERHARERLFFEEQWRQSMQRMERERLVLERAWMEREEQRRMREEARAERRDQLLTSLLTRLLHGDL</sequence>
<organism evidence="2">
    <name type="scientific">Panicum hallii</name>
    <dbReference type="NCBI Taxonomy" id="206008"/>
    <lineage>
        <taxon>Eukaryota</taxon>
        <taxon>Viridiplantae</taxon>
        <taxon>Streptophyta</taxon>
        <taxon>Embryophyta</taxon>
        <taxon>Tracheophyta</taxon>
        <taxon>Spermatophyta</taxon>
        <taxon>Magnoliopsida</taxon>
        <taxon>Liliopsida</taxon>
        <taxon>Poales</taxon>
        <taxon>Poaceae</taxon>
        <taxon>PACMAD clade</taxon>
        <taxon>Panicoideae</taxon>
        <taxon>Panicodae</taxon>
        <taxon>Paniceae</taxon>
        <taxon>Panicinae</taxon>
        <taxon>Panicum</taxon>
        <taxon>Panicum sect. Panicum</taxon>
    </lineage>
</organism>
<evidence type="ECO:0000256" key="1">
    <source>
        <dbReference type="SAM" id="MobiDB-lite"/>
    </source>
</evidence>
<gene>
    <name evidence="2" type="ORF">PAHAL_1G361700</name>
</gene>
<name>A0A2T8KXI3_9POAL</name>
<feature type="compositionally biased region" description="Polar residues" evidence="1">
    <location>
        <begin position="140"/>
        <end position="155"/>
    </location>
</feature>
<accession>A0A2T8KXI3</accession>
<feature type="compositionally biased region" description="Low complexity" evidence="1">
    <location>
        <begin position="39"/>
        <end position="50"/>
    </location>
</feature>
<dbReference type="AlphaFoldDB" id="A0A2T8KXI3"/>
<dbReference type="Gramene" id="PVH66829">
    <property type="protein sequence ID" value="PVH66829"/>
    <property type="gene ID" value="PAHAL_1G361700"/>
</dbReference>
<dbReference type="EMBL" id="CM008046">
    <property type="protein sequence ID" value="PVH66829.1"/>
    <property type="molecule type" value="Genomic_DNA"/>
</dbReference>
<feature type="compositionally biased region" description="Basic and acidic residues" evidence="1">
    <location>
        <begin position="1"/>
        <end position="17"/>
    </location>
</feature>
<feature type="region of interest" description="Disordered" evidence="1">
    <location>
        <begin position="1"/>
        <end position="203"/>
    </location>
</feature>
<evidence type="ECO:0000313" key="2">
    <source>
        <dbReference type="EMBL" id="PVH66829.1"/>
    </source>
</evidence>
<proteinExistence type="predicted"/>
<dbReference type="PANTHER" id="PTHR21654">
    <property type="entry name" value="FI21293P1"/>
    <property type="match status" value="1"/>
</dbReference>
<dbReference type="PANTHER" id="PTHR21654:SF84">
    <property type="entry name" value="SI:DKEY-66I24.7"/>
    <property type="match status" value="1"/>
</dbReference>
<reference evidence="2" key="1">
    <citation type="submission" date="2018-04" db="EMBL/GenBank/DDBJ databases">
        <title>WGS assembly of Panicum hallii.</title>
        <authorList>
            <person name="Lovell J."/>
            <person name="Jenkins J."/>
            <person name="Lowry D."/>
            <person name="Mamidi S."/>
            <person name="Sreedasyam A."/>
            <person name="Weng X."/>
            <person name="Barry K."/>
            <person name="Bonette J."/>
            <person name="Campitelli B."/>
            <person name="Daum C."/>
            <person name="Gordon S."/>
            <person name="Gould B."/>
            <person name="Lipzen A."/>
            <person name="Macqueen A."/>
            <person name="Palacio-Mejia J."/>
            <person name="Plott C."/>
            <person name="Shakirov E."/>
            <person name="Shu S."/>
            <person name="Yoshinaga Y."/>
            <person name="Zane M."/>
            <person name="Rokhsar D."/>
            <person name="Grimwood J."/>
            <person name="Schmutz J."/>
            <person name="Juenger T."/>
        </authorList>
    </citation>
    <scope>NUCLEOTIDE SEQUENCE [LARGE SCALE GENOMIC DNA]</scope>
    <source>
        <strain evidence="2">FIL2</strain>
    </source>
</reference>